<dbReference type="OrthoDB" id="1112758at2"/>
<dbReference type="RefSeq" id="WP_021071448.1">
    <property type="nucleotide sequence ID" value="NZ_ATDL01000017.1"/>
</dbReference>
<evidence type="ECO:0000313" key="3">
    <source>
        <dbReference type="Proteomes" id="UP000016584"/>
    </source>
</evidence>
<keyword evidence="3" id="KW-1185">Reference proteome</keyword>
<name>U2IZX4_9SPHI</name>
<dbReference type="EMBL" id="ATDL01000017">
    <property type="protein sequence ID" value="ERJ58254.1"/>
    <property type="molecule type" value="Genomic_DNA"/>
</dbReference>
<dbReference type="AlphaFoldDB" id="U2IZX4"/>
<reference evidence="2 3" key="1">
    <citation type="journal article" date="2013" name="Genome Announc.">
        <title>The Draft Genome Sequence of Sphingomonas paucimobilis Strain HER1398 (Proteobacteria), Host to the Giant PAU Phage, Indicates That It Is a Member of the Genus Sphingobacterium (Bacteroidetes).</title>
        <authorList>
            <person name="White R.A.III."/>
            <person name="Suttle C.A."/>
        </authorList>
    </citation>
    <scope>NUCLEOTIDE SEQUENCE [LARGE SCALE GENOMIC DNA]</scope>
    <source>
        <strain evidence="2 3">HER1398</strain>
    </source>
</reference>
<dbReference type="Pfam" id="PF13715">
    <property type="entry name" value="CarbopepD_reg_2"/>
    <property type="match status" value="1"/>
</dbReference>
<dbReference type="eggNOG" id="COG0810">
    <property type="taxonomic scope" value="Bacteria"/>
</dbReference>
<evidence type="ECO:0008006" key="4">
    <source>
        <dbReference type="Google" id="ProtNLM"/>
    </source>
</evidence>
<evidence type="ECO:0000256" key="1">
    <source>
        <dbReference type="SAM" id="MobiDB-lite"/>
    </source>
</evidence>
<feature type="compositionally biased region" description="Polar residues" evidence="1">
    <location>
        <begin position="158"/>
        <end position="167"/>
    </location>
</feature>
<gene>
    <name evidence="2" type="ORF">M472_05705</name>
</gene>
<feature type="region of interest" description="Disordered" evidence="1">
    <location>
        <begin position="133"/>
        <end position="174"/>
    </location>
</feature>
<dbReference type="Proteomes" id="UP000016584">
    <property type="component" value="Unassembled WGS sequence"/>
</dbReference>
<accession>U2IZX4</accession>
<proteinExistence type="predicted"/>
<dbReference type="PATRIC" id="fig|1346330.5.peg.3310"/>
<dbReference type="SUPFAM" id="SSF49464">
    <property type="entry name" value="Carboxypeptidase regulatory domain-like"/>
    <property type="match status" value="1"/>
</dbReference>
<dbReference type="Gene3D" id="2.60.40.1120">
    <property type="entry name" value="Carboxypeptidase-like, regulatory domain"/>
    <property type="match status" value="1"/>
</dbReference>
<sequence length="442" mass="49013">MRKLTFDIAHLRKYINGELSSREMHEVERAAHDDEMLMDILSGLEVEKQHGTSIPSFGDIRQQITRKTARKPFWTNKFLQIAASAIVVLSIASLLLWNNDDQNVKTEIAAVNNDTNPGFVGPSHDRIAEIASTADSSGRSFVSPDYTAQAGPAENMRKQSNASNNPASRKLTEQESKILAYTPTEKNIELNQDLTGTLNLGHPKHESDVIIINTEGQDKYSLMAANQKKQAQGKVADTRVSNNPNTPLSSAQMRARLSSLGLDSKTDLIWGQILDQQSKQPLAGVEVTDTQNDNVVLTDADGRFLYAANSKKSLKINASGYRAKEVKAEDGSQTILLSPLEDLLDDIGFDSKAVRSGKSVPSNGWEKYMSYLFSEIDKMTEGEYDLSVRLELNKEGTPTNVSIIRSSDKKLNAKVIYLIEHGPRWKVGVDAKNIYLQIKPRH</sequence>
<comment type="caution">
    <text evidence="2">The sequence shown here is derived from an EMBL/GenBank/DDBJ whole genome shotgun (WGS) entry which is preliminary data.</text>
</comment>
<dbReference type="InterPro" id="IPR008969">
    <property type="entry name" value="CarboxyPept-like_regulatory"/>
</dbReference>
<organism evidence="2 3">
    <name type="scientific">Sphingobacterium paucimobilis HER1398</name>
    <dbReference type="NCBI Taxonomy" id="1346330"/>
    <lineage>
        <taxon>Bacteria</taxon>
        <taxon>Pseudomonadati</taxon>
        <taxon>Bacteroidota</taxon>
        <taxon>Sphingobacteriia</taxon>
        <taxon>Sphingobacteriales</taxon>
        <taxon>Sphingobacteriaceae</taxon>
        <taxon>Sphingobacterium</taxon>
    </lineage>
</organism>
<evidence type="ECO:0000313" key="2">
    <source>
        <dbReference type="EMBL" id="ERJ58254.1"/>
    </source>
</evidence>
<dbReference type="STRING" id="1346330.M472_05705"/>
<protein>
    <recommendedName>
        <fullName evidence="4">TonB C-terminal domain-containing protein</fullName>
    </recommendedName>
</protein>